<reference evidence="2 3" key="2">
    <citation type="journal article" date="2016" name="Int. J. Syst. Evol. Microbiol.">
        <title>Flavisolibacter tropicus sp. nov., isolated from tropical soil.</title>
        <authorList>
            <person name="Lee J.J."/>
            <person name="Kang M.S."/>
            <person name="Kim G.S."/>
            <person name="Lee C.S."/>
            <person name="Lim S."/>
            <person name="Lee J."/>
            <person name="Roh S.H."/>
            <person name="Kang H."/>
            <person name="Ha J.M."/>
            <person name="Bae S."/>
            <person name="Jung H.Y."/>
            <person name="Kim M.K."/>
        </authorList>
    </citation>
    <scope>NUCLEOTIDE SEQUENCE [LARGE SCALE GENOMIC DNA]</scope>
    <source>
        <strain evidence="2 3">LCS9</strain>
    </source>
</reference>
<feature type="chain" id="PRO_5008001441" description="Lipocalin-like domain-containing protein" evidence="1">
    <location>
        <begin position="26"/>
        <end position="149"/>
    </location>
</feature>
<gene>
    <name evidence="2" type="ORF">SY85_19610</name>
</gene>
<feature type="signal peptide" evidence="1">
    <location>
        <begin position="1"/>
        <end position="25"/>
    </location>
</feature>
<accession>A0A172TZ76</accession>
<dbReference type="KEGG" id="fla:SY85_19610"/>
<dbReference type="AlphaFoldDB" id="A0A172TZ76"/>
<dbReference type="PROSITE" id="PS51257">
    <property type="entry name" value="PROKAR_LIPOPROTEIN"/>
    <property type="match status" value="1"/>
</dbReference>
<evidence type="ECO:0000313" key="2">
    <source>
        <dbReference type="EMBL" id="ANE52360.1"/>
    </source>
</evidence>
<sequence length="149" mass="17006">MKKIIHLASALFLSTLLFSATSCNKDDEFKKEPIEVQLLTAKTWQIEEVAEVTDGEPPHVTYKKGAANNEDDFSRVRQSFKKDGSITFIDQEGESGSNGHYKLLDNNMLRLSWGFITNIVEHVVIRENSFSYRLVHEDGYTQFTFSPVQ</sequence>
<name>A0A172TZ76_9BACT</name>
<evidence type="ECO:0000313" key="3">
    <source>
        <dbReference type="Proteomes" id="UP000077177"/>
    </source>
</evidence>
<evidence type="ECO:0000256" key="1">
    <source>
        <dbReference type="SAM" id="SignalP"/>
    </source>
</evidence>
<organism evidence="2 3">
    <name type="scientific">Flavisolibacter tropicus</name>
    <dbReference type="NCBI Taxonomy" id="1492898"/>
    <lineage>
        <taxon>Bacteria</taxon>
        <taxon>Pseudomonadati</taxon>
        <taxon>Bacteroidota</taxon>
        <taxon>Chitinophagia</taxon>
        <taxon>Chitinophagales</taxon>
        <taxon>Chitinophagaceae</taxon>
        <taxon>Flavisolibacter</taxon>
    </lineage>
</organism>
<dbReference type="OrthoDB" id="672316at2"/>
<dbReference type="STRING" id="1492898.SY85_19610"/>
<keyword evidence="1" id="KW-0732">Signal</keyword>
<proteinExistence type="predicted"/>
<dbReference type="Proteomes" id="UP000077177">
    <property type="component" value="Chromosome"/>
</dbReference>
<keyword evidence="3" id="KW-1185">Reference proteome</keyword>
<dbReference type="EMBL" id="CP011390">
    <property type="protein sequence ID" value="ANE52360.1"/>
    <property type="molecule type" value="Genomic_DNA"/>
</dbReference>
<evidence type="ECO:0008006" key="4">
    <source>
        <dbReference type="Google" id="ProtNLM"/>
    </source>
</evidence>
<reference evidence="3" key="1">
    <citation type="submission" date="2015-01" db="EMBL/GenBank/DDBJ databases">
        <title>Flavisolibacter sp./LCS9/ whole genome sequencing.</title>
        <authorList>
            <person name="Kim M.K."/>
            <person name="Srinivasan S."/>
            <person name="Lee J.-J."/>
        </authorList>
    </citation>
    <scope>NUCLEOTIDE SEQUENCE [LARGE SCALE GENOMIC DNA]</scope>
    <source>
        <strain evidence="3">LCS9</strain>
    </source>
</reference>
<dbReference type="RefSeq" id="WP_066406738.1">
    <property type="nucleotide sequence ID" value="NZ_CP011390.1"/>
</dbReference>
<protein>
    <recommendedName>
        <fullName evidence="4">Lipocalin-like domain-containing protein</fullName>
    </recommendedName>
</protein>